<dbReference type="EMBL" id="LAZR01043346">
    <property type="protein sequence ID" value="KKL07301.1"/>
    <property type="molecule type" value="Genomic_DNA"/>
</dbReference>
<organism evidence="2">
    <name type="scientific">marine sediment metagenome</name>
    <dbReference type="NCBI Taxonomy" id="412755"/>
    <lineage>
        <taxon>unclassified sequences</taxon>
        <taxon>metagenomes</taxon>
        <taxon>ecological metagenomes</taxon>
    </lineage>
</organism>
<dbReference type="AlphaFoldDB" id="A0A0F9CNS9"/>
<feature type="compositionally biased region" description="Basic and acidic residues" evidence="1">
    <location>
        <begin position="1"/>
        <end position="10"/>
    </location>
</feature>
<name>A0A0F9CNS9_9ZZZZ</name>
<protein>
    <submittedName>
        <fullName evidence="2">Uncharacterized protein</fullName>
    </submittedName>
</protein>
<reference evidence="2" key="1">
    <citation type="journal article" date="2015" name="Nature">
        <title>Complex archaea that bridge the gap between prokaryotes and eukaryotes.</title>
        <authorList>
            <person name="Spang A."/>
            <person name="Saw J.H."/>
            <person name="Jorgensen S.L."/>
            <person name="Zaremba-Niedzwiedzka K."/>
            <person name="Martijn J."/>
            <person name="Lind A.E."/>
            <person name="van Eijk R."/>
            <person name="Schleper C."/>
            <person name="Guy L."/>
            <person name="Ettema T.J."/>
        </authorList>
    </citation>
    <scope>NUCLEOTIDE SEQUENCE</scope>
</reference>
<feature type="non-terminal residue" evidence="2">
    <location>
        <position position="42"/>
    </location>
</feature>
<gene>
    <name evidence="2" type="ORF">LCGC14_2587380</name>
</gene>
<sequence>MNAEKSESKHQVPKKKIPGKRVTLADHKKSLIGGGLVAVIAI</sequence>
<feature type="region of interest" description="Disordered" evidence="1">
    <location>
        <begin position="1"/>
        <end position="20"/>
    </location>
</feature>
<evidence type="ECO:0000313" key="2">
    <source>
        <dbReference type="EMBL" id="KKL07301.1"/>
    </source>
</evidence>
<evidence type="ECO:0000256" key="1">
    <source>
        <dbReference type="SAM" id="MobiDB-lite"/>
    </source>
</evidence>
<comment type="caution">
    <text evidence="2">The sequence shown here is derived from an EMBL/GenBank/DDBJ whole genome shotgun (WGS) entry which is preliminary data.</text>
</comment>
<accession>A0A0F9CNS9</accession>
<proteinExistence type="predicted"/>